<keyword evidence="2" id="KW-1185">Reference proteome</keyword>
<gene>
    <name evidence="1" type="ORF">Dsin_005583</name>
</gene>
<evidence type="ECO:0000313" key="2">
    <source>
        <dbReference type="Proteomes" id="UP001281410"/>
    </source>
</evidence>
<evidence type="ECO:0008006" key="3">
    <source>
        <dbReference type="Google" id="ProtNLM"/>
    </source>
</evidence>
<reference evidence="1" key="1">
    <citation type="journal article" date="2023" name="Plant J.">
        <title>Genome sequences and population genomics provide insights into the demographic history, inbreeding, and mutation load of two 'living fossil' tree species of Dipteronia.</title>
        <authorList>
            <person name="Feng Y."/>
            <person name="Comes H.P."/>
            <person name="Chen J."/>
            <person name="Zhu S."/>
            <person name="Lu R."/>
            <person name="Zhang X."/>
            <person name="Li P."/>
            <person name="Qiu J."/>
            <person name="Olsen K.M."/>
            <person name="Qiu Y."/>
        </authorList>
    </citation>
    <scope>NUCLEOTIDE SEQUENCE</scope>
    <source>
        <strain evidence="1">NBL</strain>
    </source>
</reference>
<protein>
    <recommendedName>
        <fullName evidence="3">Reverse transcriptase zinc-binding domain-containing protein</fullName>
    </recommendedName>
</protein>
<proteinExistence type="predicted"/>
<comment type="caution">
    <text evidence="1">The sequence shown here is derived from an EMBL/GenBank/DDBJ whole genome shotgun (WGS) entry which is preliminary data.</text>
</comment>
<name>A0AAE0AWU4_9ROSI</name>
<dbReference type="AlphaFoldDB" id="A0AAE0AWU4"/>
<dbReference type="EMBL" id="JANJYJ010000002">
    <property type="protein sequence ID" value="KAK3225721.1"/>
    <property type="molecule type" value="Genomic_DNA"/>
</dbReference>
<accession>A0AAE0AWU4</accession>
<sequence length="108" mass="12432">MDVESCVNKSLNDWFLCWSGLSSKANQGRAWNSLFFAVSWTIWEARNQIDFRGIMTDIGQAKDTVKFRVVWWFKYLGKGSKVPISTMLLNVKDNCSTQNSVKVHHPTE</sequence>
<organism evidence="1 2">
    <name type="scientific">Dipteronia sinensis</name>
    <dbReference type="NCBI Taxonomy" id="43782"/>
    <lineage>
        <taxon>Eukaryota</taxon>
        <taxon>Viridiplantae</taxon>
        <taxon>Streptophyta</taxon>
        <taxon>Embryophyta</taxon>
        <taxon>Tracheophyta</taxon>
        <taxon>Spermatophyta</taxon>
        <taxon>Magnoliopsida</taxon>
        <taxon>eudicotyledons</taxon>
        <taxon>Gunneridae</taxon>
        <taxon>Pentapetalae</taxon>
        <taxon>rosids</taxon>
        <taxon>malvids</taxon>
        <taxon>Sapindales</taxon>
        <taxon>Sapindaceae</taxon>
        <taxon>Hippocastanoideae</taxon>
        <taxon>Acereae</taxon>
        <taxon>Dipteronia</taxon>
    </lineage>
</organism>
<dbReference type="Proteomes" id="UP001281410">
    <property type="component" value="Unassembled WGS sequence"/>
</dbReference>
<evidence type="ECO:0000313" key="1">
    <source>
        <dbReference type="EMBL" id="KAK3225721.1"/>
    </source>
</evidence>